<protein>
    <submittedName>
        <fullName evidence="2">Uncharacterized protein</fullName>
    </submittedName>
</protein>
<evidence type="ECO:0000256" key="1">
    <source>
        <dbReference type="SAM" id="MobiDB-lite"/>
    </source>
</evidence>
<evidence type="ECO:0000313" key="3">
    <source>
        <dbReference type="Proteomes" id="UP001295444"/>
    </source>
</evidence>
<name>A0AAD1WBA1_PELCU</name>
<reference evidence="2" key="1">
    <citation type="submission" date="2022-03" db="EMBL/GenBank/DDBJ databases">
        <authorList>
            <person name="Alioto T."/>
            <person name="Alioto T."/>
            <person name="Gomez Garrido J."/>
        </authorList>
    </citation>
    <scope>NUCLEOTIDE SEQUENCE</scope>
</reference>
<sequence>MTENFTQKETPEQLATMQKQKKTEKNVPVLQNREAGAARVSKGLQAYSPANKTVPRHISPQKSTLVGVVKTIPPTRPPSYPDPLLSERSRGPLALLSERRDRAASAATSEGGSVHSGRSTLSECRGQSPTSGLTEADRRSHAVIKAAGSLVYKSGRDTEEGIGGVRSRSPSRSSASRLGTPAGGLSLHLPKRQRIDS</sequence>
<feature type="compositionally biased region" description="Polar residues" evidence="1">
    <location>
        <begin position="106"/>
        <end position="133"/>
    </location>
</feature>
<feature type="compositionally biased region" description="Polar residues" evidence="1">
    <location>
        <begin position="1"/>
        <end position="18"/>
    </location>
</feature>
<accession>A0AAD1WBA1</accession>
<proteinExistence type="predicted"/>
<evidence type="ECO:0000313" key="2">
    <source>
        <dbReference type="EMBL" id="CAH2296076.1"/>
    </source>
</evidence>
<dbReference type="EMBL" id="OW240916">
    <property type="protein sequence ID" value="CAH2296076.1"/>
    <property type="molecule type" value="Genomic_DNA"/>
</dbReference>
<feature type="region of interest" description="Disordered" evidence="1">
    <location>
        <begin position="1"/>
        <end position="197"/>
    </location>
</feature>
<feature type="compositionally biased region" description="Low complexity" evidence="1">
    <location>
        <begin position="166"/>
        <end position="177"/>
    </location>
</feature>
<keyword evidence="3" id="KW-1185">Reference proteome</keyword>
<dbReference type="Proteomes" id="UP001295444">
    <property type="component" value="Chromosome 05"/>
</dbReference>
<dbReference type="AlphaFoldDB" id="A0AAD1WBA1"/>
<gene>
    <name evidence="2" type="ORF">PECUL_23A057615</name>
</gene>
<organism evidence="2 3">
    <name type="scientific">Pelobates cultripes</name>
    <name type="common">Western spadefoot toad</name>
    <dbReference type="NCBI Taxonomy" id="61616"/>
    <lineage>
        <taxon>Eukaryota</taxon>
        <taxon>Metazoa</taxon>
        <taxon>Chordata</taxon>
        <taxon>Craniata</taxon>
        <taxon>Vertebrata</taxon>
        <taxon>Euteleostomi</taxon>
        <taxon>Amphibia</taxon>
        <taxon>Batrachia</taxon>
        <taxon>Anura</taxon>
        <taxon>Pelobatoidea</taxon>
        <taxon>Pelobatidae</taxon>
        <taxon>Pelobates</taxon>
    </lineage>
</organism>